<dbReference type="AlphaFoldDB" id="A0A229VXJ2"/>
<organism evidence="1 2">
    <name type="scientific">Bifidobacterium vansinderenii</name>
    <dbReference type="NCBI Taxonomy" id="1984871"/>
    <lineage>
        <taxon>Bacteria</taxon>
        <taxon>Bacillati</taxon>
        <taxon>Actinomycetota</taxon>
        <taxon>Actinomycetes</taxon>
        <taxon>Bifidobacteriales</taxon>
        <taxon>Bifidobacteriaceae</taxon>
        <taxon>Bifidobacterium</taxon>
    </lineage>
</organism>
<dbReference type="OrthoDB" id="9805588at2"/>
<accession>A0A229VXJ2</accession>
<dbReference type="SUPFAM" id="SSF55154">
    <property type="entry name" value="CYTH-like phosphatases"/>
    <property type="match status" value="1"/>
</dbReference>
<dbReference type="Proteomes" id="UP000215433">
    <property type="component" value="Unassembled WGS sequence"/>
</dbReference>
<reference evidence="1 2" key="1">
    <citation type="submission" date="2017-05" db="EMBL/GenBank/DDBJ databases">
        <title>Bifidobacterium vansinderenii sp. nov.</title>
        <authorList>
            <person name="Lugli G.A."/>
            <person name="Duranti S."/>
            <person name="Mangifesta M."/>
        </authorList>
    </citation>
    <scope>NUCLEOTIDE SEQUENCE [LARGE SCALE GENOMIC DNA]</scope>
    <source>
        <strain evidence="1 2">Tam10B</strain>
    </source>
</reference>
<dbReference type="PIRSF" id="PIRSF016487">
    <property type="entry name" value="CYTH_UCP016487"/>
    <property type="match status" value="1"/>
</dbReference>
<proteinExistence type="predicted"/>
<dbReference type="RefSeq" id="WP_093960630.1">
    <property type="nucleotide sequence ID" value="NZ_NEWD01000019.1"/>
</dbReference>
<sequence>MVDEFEYERRFYCREFPNECDDGDAPLLMVQSYFLHQDGFALRLRVQARGVRVPMGSQTDGLTTLMQYREAFREAYITVLGSPVSGTRYEAERTVDADIAAEMILRGGTPIIKNRYSVWIGEDGWNIDVFGANNAGLIVAKVERSSPVTNLLIPGFCTTEVTDDHRFYNDGLASRPFITWRDDFLASLDRDGAQYSQLFGQNRYE</sequence>
<name>A0A229VXJ2_9BIFI</name>
<dbReference type="EMBL" id="NEWD01000019">
    <property type="protein sequence ID" value="OXN00256.1"/>
    <property type="molecule type" value="Genomic_DNA"/>
</dbReference>
<evidence type="ECO:0000313" key="1">
    <source>
        <dbReference type="EMBL" id="OXN00256.1"/>
    </source>
</evidence>
<dbReference type="InterPro" id="IPR033469">
    <property type="entry name" value="CYTH-like_dom_sf"/>
</dbReference>
<protein>
    <submittedName>
        <fullName evidence="1">Adenylate cyclase</fullName>
    </submittedName>
</protein>
<comment type="caution">
    <text evidence="1">The sequence shown here is derived from an EMBL/GenBank/DDBJ whole genome shotgun (WGS) entry which is preliminary data.</text>
</comment>
<evidence type="ECO:0000313" key="2">
    <source>
        <dbReference type="Proteomes" id="UP000215433"/>
    </source>
</evidence>
<keyword evidence="2" id="KW-1185">Reference proteome</keyword>
<gene>
    <name evidence="1" type="ORF">Tam10B_1479</name>
</gene>
<dbReference type="InterPro" id="IPR012042">
    <property type="entry name" value="NeuTTM/CthTTM-like"/>
</dbReference>
<dbReference type="Gene3D" id="2.40.320.10">
    <property type="entry name" value="Hypothetical Protein Pfu-838710-001"/>
    <property type="match status" value="1"/>
</dbReference>
<dbReference type="PANTHER" id="PTHR40114:SF1">
    <property type="entry name" value="SLR0698 PROTEIN"/>
    <property type="match status" value="1"/>
</dbReference>
<dbReference type="PANTHER" id="PTHR40114">
    <property type="entry name" value="SLR0698 PROTEIN"/>
    <property type="match status" value="1"/>
</dbReference>